<evidence type="ECO:0000256" key="3">
    <source>
        <dbReference type="PROSITE-ProRule" id="PRU00290"/>
    </source>
</evidence>
<evidence type="ECO:0000256" key="2">
    <source>
        <dbReference type="ARBA" id="ARBA00046280"/>
    </source>
</evidence>
<keyword evidence="7" id="KW-1185">Reference proteome</keyword>
<feature type="transmembrane region" description="Helical" evidence="4">
    <location>
        <begin position="77"/>
        <end position="100"/>
    </location>
</feature>
<dbReference type="AlphaFoldDB" id="A0A9Q0I0Y2"/>
<keyword evidence="4" id="KW-1133">Transmembrane helix</keyword>
<dbReference type="EMBL" id="JANIIK010002807">
    <property type="protein sequence ID" value="KAJ3581395.1"/>
    <property type="molecule type" value="Genomic_DNA"/>
</dbReference>
<keyword evidence="4" id="KW-0472">Membrane</keyword>
<feature type="non-terminal residue" evidence="6">
    <location>
        <position position="116"/>
    </location>
</feature>
<feature type="domain" description="V-SNARE coiled-coil homology" evidence="5">
    <location>
        <begin position="13"/>
        <end position="73"/>
    </location>
</feature>
<evidence type="ECO:0000313" key="6">
    <source>
        <dbReference type="EMBL" id="KAJ3581395.1"/>
    </source>
</evidence>
<dbReference type="PROSITE" id="PS50892">
    <property type="entry name" value="V_SNARE"/>
    <property type="match status" value="1"/>
</dbReference>
<accession>A0A9Q0I0Y2</accession>
<dbReference type="PANTHER" id="PTHR45701">
    <property type="entry name" value="SYNAPTOBREVIN FAMILY MEMBER"/>
    <property type="match status" value="1"/>
</dbReference>
<dbReference type="SUPFAM" id="SSF58038">
    <property type="entry name" value="SNARE fusion complex"/>
    <property type="match status" value="1"/>
</dbReference>
<dbReference type="GO" id="GO:0016020">
    <property type="term" value="C:membrane"/>
    <property type="evidence" value="ECO:0007669"/>
    <property type="project" value="InterPro"/>
</dbReference>
<protein>
    <recommendedName>
        <fullName evidence="5">V-SNARE coiled-coil homology domain-containing protein</fullName>
    </recommendedName>
</protein>
<gene>
    <name evidence="6" type="ORF">NHX12_016691</name>
</gene>
<dbReference type="Pfam" id="PF00957">
    <property type="entry name" value="Synaptobrevin"/>
    <property type="match status" value="1"/>
</dbReference>
<dbReference type="Gene3D" id="1.20.5.110">
    <property type="match status" value="1"/>
</dbReference>
<reference evidence="6" key="1">
    <citation type="submission" date="2022-07" db="EMBL/GenBank/DDBJ databases">
        <title>Chromosome-level genome of Muraenolepis orangiensis.</title>
        <authorList>
            <person name="Kim J."/>
        </authorList>
    </citation>
    <scope>NUCLEOTIDE SEQUENCE</scope>
    <source>
        <strain evidence="6">KU_S4_2022</strain>
        <tissue evidence="6">Muscle</tissue>
    </source>
</reference>
<dbReference type="InterPro" id="IPR016444">
    <property type="entry name" value="Synaptobrevin/VAMP"/>
</dbReference>
<evidence type="ECO:0000259" key="5">
    <source>
        <dbReference type="PROSITE" id="PS50892"/>
    </source>
</evidence>
<evidence type="ECO:0000313" key="7">
    <source>
        <dbReference type="Proteomes" id="UP001148018"/>
    </source>
</evidence>
<comment type="caution">
    <text evidence="6">The sequence shown here is derived from an EMBL/GenBank/DDBJ whole genome shotgun (WGS) entry which is preliminary data.</text>
</comment>
<evidence type="ECO:0000256" key="4">
    <source>
        <dbReference type="SAM" id="Phobius"/>
    </source>
</evidence>
<dbReference type="InterPro" id="IPR001388">
    <property type="entry name" value="Synaptobrevin-like"/>
</dbReference>
<name>A0A9Q0I0Y2_9TELE</name>
<organism evidence="6 7">
    <name type="scientific">Muraenolepis orangiensis</name>
    <name type="common">Patagonian moray cod</name>
    <dbReference type="NCBI Taxonomy" id="630683"/>
    <lineage>
        <taxon>Eukaryota</taxon>
        <taxon>Metazoa</taxon>
        <taxon>Chordata</taxon>
        <taxon>Craniata</taxon>
        <taxon>Vertebrata</taxon>
        <taxon>Euteleostomi</taxon>
        <taxon>Actinopterygii</taxon>
        <taxon>Neopterygii</taxon>
        <taxon>Teleostei</taxon>
        <taxon>Neoteleostei</taxon>
        <taxon>Acanthomorphata</taxon>
        <taxon>Zeiogadaria</taxon>
        <taxon>Gadariae</taxon>
        <taxon>Gadiformes</taxon>
        <taxon>Muraenolepidoidei</taxon>
        <taxon>Muraenolepididae</taxon>
        <taxon>Muraenolepis</taxon>
    </lineage>
</organism>
<dbReference type="OrthoDB" id="190375at2759"/>
<dbReference type="GO" id="GO:0016192">
    <property type="term" value="P:vesicle-mediated transport"/>
    <property type="evidence" value="ECO:0007669"/>
    <property type="project" value="InterPro"/>
</dbReference>
<keyword evidence="3" id="KW-0175">Coiled coil</keyword>
<dbReference type="Proteomes" id="UP001148018">
    <property type="component" value="Unassembled WGS sequence"/>
</dbReference>
<sequence length="116" mass="13133">ERANGLEPPSKDKRQALPDQMDYLTNIMTGNIRRIFGRRQRLEDLIRKSEDLRAAGQIFKRTSQTVAHTYWWKNVKLVVVIVVVVLIIILIIILLATGVIPVSSPPPPLINPTTKP</sequence>
<dbReference type="PRINTS" id="PR00219">
    <property type="entry name" value="SYNAPTOBREVN"/>
</dbReference>
<dbReference type="GO" id="GO:0012505">
    <property type="term" value="C:endomembrane system"/>
    <property type="evidence" value="ECO:0007669"/>
    <property type="project" value="UniProtKB-SubCell"/>
</dbReference>
<keyword evidence="4" id="KW-0812">Transmembrane</keyword>
<comment type="similarity">
    <text evidence="1">Belongs to the synaptobrevin family.</text>
</comment>
<evidence type="ECO:0000256" key="1">
    <source>
        <dbReference type="ARBA" id="ARBA00008025"/>
    </source>
</evidence>
<proteinExistence type="inferred from homology"/>
<dbReference type="InterPro" id="IPR042855">
    <property type="entry name" value="V_SNARE_CC"/>
</dbReference>
<comment type="subcellular location">
    <subcellularLocation>
        <location evidence="2">Endomembrane system</location>
        <topology evidence="2">Single-pass type IV membrane protein</topology>
    </subcellularLocation>
</comment>